<evidence type="ECO:0000313" key="2">
    <source>
        <dbReference type="Proteomes" id="UP001497516"/>
    </source>
</evidence>
<protein>
    <submittedName>
        <fullName evidence="1">Uncharacterized protein</fullName>
    </submittedName>
</protein>
<sequence length="108" mass="11300">MRGSGRCRACSREIRVSSGASRNCCAAVSRETPARSCLRGGGGIGLPTMRAVCSLCHHESKGRSAIDVGPAFLSYYEKIVAAATCLPRGQLVSDVPGCCNSLLRQVLA</sequence>
<dbReference type="AlphaFoldDB" id="A0AAV2E0X9"/>
<organism evidence="1 2">
    <name type="scientific">Linum trigynum</name>
    <dbReference type="NCBI Taxonomy" id="586398"/>
    <lineage>
        <taxon>Eukaryota</taxon>
        <taxon>Viridiplantae</taxon>
        <taxon>Streptophyta</taxon>
        <taxon>Embryophyta</taxon>
        <taxon>Tracheophyta</taxon>
        <taxon>Spermatophyta</taxon>
        <taxon>Magnoliopsida</taxon>
        <taxon>eudicotyledons</taxon>
        <taxon>Gunneridae</taxon>
        <taxon>Pentapetalae</taxon>
        <taxon>rosids</taxon>
        <taxon>fabids</taxon>
        <taxon>Malpighiales</taxon>
        <taxon>Linaceae</taxon>
        <taxon>Linum</taxon>
    </lineage>
</organism>
<name>A0AAV2E0X9_9ROSI</name>
<gene>
    <name evidence="1" type="ORF">LTRI10_LOCUS21091</name>
</gene>
<dbReference type="Proteomes" id="UP001497516">
    <property type="component" value="Chromosome 3"/>
</dbReference>
<evidence type="ECO:0000313" key="1">
    <source>
        <dbReference type="EMBL" id="CAL1379576.1"/>
    </source>
</evidence>
<keyword evidence="2" id="KW-1185">Reference proteome</keyword>
<accession>A0AAV2E0X9</accession>
<reference evidence="1 2" key="1">
    <citation type="submission" date="2024-04" db="EMBL/GenBank/DDBJ databases">
        <authorList>
            <person name="Fracassetti M."/>
        </authorList>
    </citation>
    <scope>NUCLEOTIDE SEQUENCE [LARGE SCALE GENOMIC DNA]</scope>
</reference>
<dbReference type="EMBL" id="OZ034816">
    <property type="protein sequence ID" value="CAL1379576.1"/>
    <property type="molecule type" value="Genomic_DNA"/>
</dbReference>
<proteinExistence type="predicted"/>